<evidence type="ECO:0000256" key="1">
    <source>
        <dbReference type="SAM" id="SignalP"/>
    </source>
</evidence>
<sequence length="560" mass="65715">MSKRLLLSVLFLGLKWLNAQTSFIPLNHDSEHFLNRLEVKTGRLSNEFHSGIKPWSRQAVAAYIQAISSEEYYSLNKFDRKNIDFIRNDNWEYISNDSSDSRPILKYIFRKKNDFLHYSDDDFDIHASPILYLDYGQNSAYGNWESKNVFNNTRGVEIRGRINKKIGFYTMMTDNITAAQNYQTAYFQGAGAFPYESFIKIKNDDSTQMQMNYFQALGYITFKPVKSLQLTFGHDKNFIGHGERSLILSDFSAPYLQARLDLKLGRFQYQNIYGQMTNRQVEIVQYSQETNKPKYMALHHLNANITSKLNVGIFESVMFGNRKIGFDLNYLNPVIFYRFIEGYLGSSDNAIVGLDFKWKVFKTASLYGQFVLDEFNKEEFKKDKWWARKYAWQLGAKYYDAFSIPQLDLQVEYNRVRPYTYSHFSTYSNYVNYNLPVAHPLGANFTETLAKVQYQPSQKWSIRLTGNFAFKGVDTDSTNHGGDIQKINNVNRPGNYGIKHRQGFSNRIQFFEARLSYMPWHNIYADAVYRIRKDSFVKEGTENIFTLGIRWNFPYRSYMF</sequence>
<evidence type="ECO:0008006" key="4">
    <source>
        <dbReference type="Google" id="ProtNLM"/>
    </source>
</evidence>
<feature type="signal peptide" evidence="1">
    <location>
        <begin position="1"/>
        <end position="19"/>
    </location>
</feature>
<dbReference type="RefSeq" id="WP_013409554.1">
    <property type="nucleotide sequence ID" value="NC_014655.1"/>
</dbReference>
<dbReference type="OrthoDB" id="9808260at2"/>
<reference key="1">
    <citation type="submission" date="2010-11" db="EMBL/GenBank/DDBJ databases">
        <title>The complete genome of Leadbetterella byssophila DSM 17132.</title>
        <authorList>
            <consortium name="US DOE Joint Genome Institute (JGI-PGF)"/>
            <person name="Lucas S."/>
            <person name="Copeland A."/>
            <person name="Lapidus A."/>
            <person name="Glavina del Rio T."/>
            <person name="Dalin E."/>
            <person name="Tice H."/>
            <person name="Bruce D."/>
            <person name="Goodwin L."/>
            <person name="Pitluck S."/>
            <person name="Kyrpides N."/>
            <person name="Mavromatis K."/>
            <person name="Ivanova N."/>
            <person name="Teshima H."/>
            <person name="Brettin T."/>
            <person name="Detter J.C."/>
            <person name="Han C."/>
            <person name="Tapia R."/>
            <person name="Land M."/>
            <person name="Hauser L."/>
            <person name="Markowitz V."/>
            <person name="Cheng J.-F."/>
            <person name="Hugenholtz P."/>
            <person name="Woyke T."/>
            <person name="Wu D."/>
            <person name="Tindall B."/>
            <person name="Pomrenke H.G."/>
            <person name="Brambilla E."/>
            <person name="Klenk H.-P."/>
            <person name="Eisen J.A."/>
        </authorList>
    </citation>
    <scope>NUCLEOTIDE SEQUENCE [LARGE SCALE GENOMIC DNA]</scope>
    <source>
        <strain>DSM 17132</strain>
    </source>
</reference>
<proteinExistence type="predicted"/>
<dbReference type="InterPro" id="IPR026950">
    <property type="entry name" value="Caps_assemb_Wzi"/>
</dbReference>
<dbReference type="STRING" id="649349.Lbys_2860"/>
<protein>
    <recommendedName>
        <fullName evidence="4">Capsule assembly protein Wzi</fullName>
    </recommendedName>
</protein>
<evidence type="ECO:0000313" key="2">
    <source>
        <dbReference type="EMBL" id="ADQ18522.1"/>
    </source>
</evidence>
<dbReference type="EMBL" id="CP002305">
    <property type="protein sequence ID" value="ADQ18522.1"/>
    <property type="molecule type" value="Genomic_DNA"/>
</dbReference>
<dbReference type="eggNOG" id="ENOG502Z8DB">
    <property type="taxonomic scope" value="Bacteria"/>
</dbReference>
<reference evidence="2 3" key="2">
    <citation type="journal article" date="2011" name="Stand. Genomic Sci.">
        <title>Complete genome sequence of Leadbetterella byssophila type strain (4M15).</title>
        <authorList>
            <person name="Abt B."/>
            <person name="Teshima H."/>
            <person name="Lucas S."/>
            <person name="Lapidus A."/>
            <person name="Del Rio T.G."/>
            <person name="Nolan M."/>
            <person name="Tice H."/>
            <person name="Cheng J.F."/>
            <person name="Pitluck S."/>
            <person name="Liolios K."/>
            <person name="Pagani I."/>
            <person name="Ivanova N."/>
            <person name="Mavromatis K."/>
            <person name="Pati A."/>
            <person name="Tapia R."/>
            <person name="Han C."/>
            <person name="Goodwin L."/>
            <person name="Chen A."/>
            <person name="Palaniappan K."/>
            <person name="Land M."/>
            <person name="Hauser L."/>
            <person name="Chang Y.J."/>
            <person name="Jeffries C.D."/>
            <person name="Rohde M."/>
            <person name="Goker M."/>
            <person name="Tindall B.J."/>
            <person name="Detter J.C."/>
            <person name="Woyke T."/>
            <person name="Bristow J."/>
            <person name="Eisen J.A."/>
            <person name="Markowitz V."/>
            <person name="Hugenholtz P."/>
            <person name="Klenk H.P."/>
            <person name="Kyrpides N.C."/>
        </authorList>
    </citation>
    <scope>NUCLEOTIDE SEQUENCE [LARGE SCALE GENOMIC DNA]</scope>
    <source>
        <strain evidence="3">DSM 17132 / JCM 16389 / KACC 11308 / NBRC 106382 / 4M15</strain>
    </source>
</reference>
<accession>E4RRZ0</accession>
<dbReference type="Gene3D" id="2.40.160.130">
    <property type="entry name" value="Capsule assembly protein Wzi"/>
    <property type="match status" value="1"/>
</dbReference>
<organism evidence="2 3">
    <name type="scientific">Leadbetterella byssophila (strain DSM 17132 / JCM 16389 / KACC 11308 / NBRC 106382 / 4M15)</name>
    <dbReference type="NCBI Taxonomy" id="649349"/>
    <lineage>
        <taxon>Bacteria</taxon>
        <taxon>Pseudomonadati</taxon>
        <taxon>Bacteroidota</taxon>
        <taxon>Cytophagia</taxon>
        <taxon>Cytophagales</taxon>
        <taxon>Leadbetterellaceae</taxon>
        <taxon>Leadbetterella</taxon>
    </lineage>
</organism>
<evidence type="ECO:0000313" key="3">
    <source>
        <dbReference type="Proteomes" id="UP000007435"/>
    </source>
</evidence>
<keyword evidence="3" id="KW-1185">Reference proteome</keyword>
<keyword evidence="1" id="KW-0732">Signal</keyword>
<dbReference type="AlphaFoldDB" id="E4RRZ0"/>
<gene>
    <name evidence="2" type="ordered locus">Lbys_2860</name>
</gene>
<dbReference type="Pfam" id="PF14052">
    <property type="entry name" value="Caps_assemb_Wzi"/>
    <property type="match status" value="1"/>
</dbReference>
<dbReference type="InterPro" id="IPR038636">
    <property type="entry name" value="Wzi_sf"/>
</dbReference>
<name>E4RRZ0_LEAB4</name>
<dbReference type="Proteomes" id="UP000007435">
    <property type="component" value="Chromosome"/>
</dbReference>
<dbReference type="HOGENOM" id="CLU_024790_0_0_10"/>
<feature type="chain" id="PRO_5003185726" description="Capsule assembly protein Wzi" evidence="1">
    <location>
        <begin position="20"/>
        <end position="560"/>
    </location>
</feature>
<dbReference type="KEGG" id="lby:Lbys_2860"/>